<evidence type="ECO:0000313" key="2">
    <source>
        <dbReference type="EMBL" id="TEW27314.1"/>
    </source>
</evidence>
<dbReference type="AlphaFoldDB" id="A0AAX2S0L0"/>
<feature type="transmembrane region" description="Helical" evidence="1">
    <location>
        <begin position="5"/>
        <end position="26"/>
    </location>
</feature>
<dbReference type="Proteomes" id="UP000297565">
    <property type="component" value="Unassembled WGS sequence"/>
</dbReference>
<keyword evidence="1" id="KW-0472">Membrane</keyword>
<accession>A0AAX2S0L0</accession>
<protein>
    <recommendedName>
        <fullName evidence="4">SMODS and SLOG-associating 2TM effector domain-containing protein</fullName>
    </recommendedName>
</protein>
<reference evidence="2 3" key="1">
    <citation type="submission" date="2019-03" db="EMBL/GenBank/DDBJ databases">
        <title>Horizontal Gene Transfer Machinery in Histophilus somni.</title>
        <authorList>
            <person name="Mostafa Nazari M."/>
            <person name="Liljebjelke K."/>
        </authorList>
    </citation>
    <scope>NUCLEOTIDE SEQUENCE [LARGE SCALE GENOMIC DNA]</scope>
    <source>
        <strain evidence="2 3">UOC-EPH-KLM-04</strain>
    </source>
</reference>
<gene>
    <name evidence="2" type="ORF">E2R48_09740</name>
</gene>
<dbReference type="EMBL" id="SNRV01000038">
    <property type="protein sequence ID" value="TEW27314.1"/>
    <property type="molecule type" value="Genomic_DNA"/>
</dbReference>
<evidence type="ECO:0000256" key="1">
    <source>
        <dbReference type="SAM" id="Phobius"/>
    </source>
</evidence>
<proteinExistence type="predicted"/>
<sequence length="175" mass="20661">MYRLYLLRFSPILIFLLILVAINFFSKNSLDTAQLISAVSASLITSIGWLFSLYLNHSTFQRGEIIKNKDKLVSLLESFFDDLLELISKRETTEEDIENLITDRVVEIELKTKQIQRVFNKHVFFLSDDVITKLKSEPIDIFEKDYKDIRYSLIKLKKETLENIDLNYENWLKTL</sequence>
<dbReference type="RefSeq" id="WP_133098742.1">
    <property type="nucleotide sequence ID" value="NZ_CP186878.1"/>
</dbReference>
<feature type="transmembrane region" description="Helical" evidence="1">
    <location>
        <begin position="32"/>
        <end position="55"/>
    </location>
</feature>
<keyword evidence="1" id="KW-1133">Transmembrane helix</keyword>
<keyword evidence="1" id="KW-0812">Transmembrane</keyword>
<comment type="caution">
    <text evidence="2">The sequence shown here is derived from an EMBL/GenBank/DDBJ whole genome shotgun (WGS) entry which is preliminary data.</text>
</comment>
<evidence type="ECO:0000313" key="3">
    <source>
        <dbReference type="Proteomes" id="UP000297565"/>
    </source>
</evidence>
<name>A0AAX2S0L0_HISSO</name>
<evidence type="ECO:0008006" key="4">
    <source>
        <dbReference type="Google" id="ProtNLM"/>
    </source>
</evidence>
<organism evidence="2 3">
    <name type="scientific">Histophilus somni</name>
    <name type="common">Haemophilus somnus</name>
    <dbReference type="NCBI Taxonomy" id="731"/>
    <lineage>
        <taxon>Bacteria</taxon>
        <taxon>Pseudomonadati</taxon>
        <taxon>Pseudomonadota</taxon>
        <taxon>Gammaproteobacteria</taxon>
        <taxon>Pasteurellales</taxon>
        <taxon>Pasteurellaceae</taxon>
        <taxon>Histophilus</taxon>
    </lineage>
</organism>